<dbReference type="Proteomes" id="UP000005561">
    <property type="component" value="Unassembled WGS sequence"/>
</dbReference>
<keyword evidence="3" id="KW-1185">Reference proteome</keyword>
<dbReference type="eggNOG" id="COG5421">
    <property type="taxonomic scope" value="Bacteria"/>
</dbReference>
<dbReference type="SUPFAM" id="SSF53098">
    <property type="entry name" value="Ribonuclease H-like"/>
    <property type="match status" value="1"/>
</dbReference>
<dbReference type="OrthoDB" id="9767746at2"/>
<evidence type="ECO:0000313" key="2">
    <source>
        <dbReference type="EMBL" id="EET58966.1"/>
    </source>
</evidence>
<dbReference type="EMBL" id="ACCL02000023">
    <property type="protein sequence ID" value="EET58966.1"/>
    <property type="molecule type" value="Genomic_DNA"/>
</dbReference>
<dbReference type="Pfam" id="PF01609">
    <property type="entry name" value="DDE_Tnp_1"/>
    <property type="match status" value="1"/>
</dbReference>
<evidence type="ECO:0000313" key="3">
    <source>
        <dbReference type="Proteomes" id="UP000005561"/>
    </source>
</evidence>
<sequence length="590" mass="69614">MRLKVSRSKNAASLYVTKTIYEGKKQRTITVEKLGTEKELREKLNGADPYEWARQYIERLNQQEKMQQREVIVKFKQSKRLTKDQQHLFYGGYLFLQQLYHFLGFDRICSDISKEYKFTYNLDAILSRLLYGRILFPSSKLNTFQEAQKLLEQPDFILQHVYRALDILCEKDAFIQSELYKNSKAVSHRNDRILFYDCTNFFFEIEQEDGIKQYGPSKEHRPNPIVEMGLFMDGDGIPLAFSIHPGNKGEQQTLIPLEEQIMKDFQHAKFIVCTDAGLSSTDNRKFNNKQDRAFITTQSIKKLKKHLKNWSLDPAGWTLEGHETRKDGKPVTFNIDELQQDDELTEKLKNATFYKERWIKEDGLEQKLIVTFSLKYKTYQQKIRQRQVERATRILDGNLSSLKKHVQNDCKRFIRKTCVTADGEAAEKEIYELDPCVIEEEAEYDGFYAVCTNLEDDPPVIAKINHSRWEIEECFRIMKTDFRSRPAYVRTENWIKAHFMTCFLSLVLFRYLEQKLEYKYTCEDILETLRSMNFLSVAGEGYVPTYTRTDLTDSLHEAFGFHTDYDIVTEKQMKKIFKDTKKPQKSTQKI</sequence>
<dbReference type="InterPro" id="IPR002559">
    <property type="entry name" value="Transposase_11"/>
</dbReference>
<dbReference type="AlphaFoldDB" id="C6LK85"/>
<dbReference type="RefSeq" id="WP_006863835.1">
    <property type="nucleotide sequence ID" value="NZ_ACCL02000023.1"/>
</dbReference>
<comment type="caution">
    <text evidence="2">The sequence shown here is derived from an EMBL/GenBank/DDBJ whole genome shotgun (WGS) entry which is preliminary data.</text>
</comment>
<dbReference type="NCBIfam" id="NF033559">
    <property type="entry name" value="transpos_IS1634"/>
    <property type="match status" value="1"/>
</dbReference>
<dbReference type="InterPro" id="IPR012337">
    <property type="entry name" value="RNaseH-like_sf"/>
</dbReference>
<dbReference type="GO" id="GO:0003677">
    <property type="term" value="F:DNA binding"/>
    <property type="evidence" value="ECO:0007669"/>
    <property type="project" value="InterPro"/>
</dbReference>
<name>C6LK85_9FIRM</name>
<evidence type="ECO:0000259" key="1">
    <source>
        <dbReference type="Pfam" id="PF01609"/>
    </source>
</evidence>
<feature type="domain" description="Transposase IS4-like" evidence="1">
    <location>
        <begin position="206"/>
        <end position="508"/>
    </location>
</feature>
<dbReference type="GO" id="GO:0006313">
    <property type="term" value="P:DNA transposition"/>
    <property type="evidence" value="ECO:0007669"/>
    <property type="project" value="InterPro"/>
</dbReference>
<dbReference type="PANTHER" id="PTHR34614:SF2">
    <property type="entry name" value="TRANSPOSASE IS4-LIKE DOMAIN-CONTAINING PROTEIN"/>
    <property type="match status" value="1"/>
</dbReference>
<gene>
    <name evidence="2" type="ORF">BRYFOR_09072</name>
</gene>
<accession>C6LK85</accession>
<dbReference type="GO" id="GO:0004803">
    <property type="term" value="F:transposase activity"/>
    <property type="evidence" value="ECO:0007669"/>
    <property type="project" value="InterPro"/>
</dbReference>
<protein>
    <submittedName>
        <fullName evidence="2">Transposase, IS4 family</fullName>
    </submittedName>
</protein>
<reference evidence="2" key="1">
    <citation type="submission" date="2009-07" db="EMBL/GenBank/DDBJ databases">
        <authorList>
            <person name="Weinstock G."/>
            <person name="Sodergren E."/>
            <person name="Clifton S."/>
            <person name="Fulton L."/>
            <person name="Fulton B."/>
            <person name="Courtney L."/>
            <person name="Fronick C."/>
            <person name="Harrison M."/>
            <person name="Strong C."/>
            <person name="Farmer C."/>
            <person name="Delahaunty K."/>
            <person name="Markovic C."/>
            <person name="Hall O."/>
            <person name="Minx P."/>
            <person name="Tomlinson C."/>
            <person name="Mitreva M."/>
            <person name="Nelson J."/>
            <person name="Hou S."/>
            <person name="Wollam A."/>
            <person name="Pepin K.H."/>
            <person name="Johnson M."/>
            <person name="Bhonagiri V."/>
            <person name="Nash W.E."/>
            <person name="Warren W."/>
            <person name="Chinwalla A."/>
            <person name="Mardis E.R."/>
            <person name="Wilson R.K."/>
        </authorList>
    </citation>
    <scope>NUCLEOTIDE SEQUENCE [LARGE SCALE GENOMIC DNA]</scope>
    <source>
        <strain evidence="2">DSM 14469</strain>
    </source>
</reference>
<proteinExistence type="predicted"/>
<dbReference type="STRING" id="168384.SAMN05660368_04114"/>
<organism evidence="2 3">
    <name type="scientific">Marvinbryantia formatexigens DSM 14469</name>
    <dbReference type="NCBI Taxonomy" id="478749"/>
    <lineage>
        <taxon>Bacteria</taxon>
        <taxon>Bacillati</taxon>
        <taxon>Bacillota</taxon>
        <taxon>Clostridia</taxon>
        <taxon>Lachnospirales</taxon>
        <taxon>Lachnospiraceae</taxon>
        <taxon>Marvinbryantia</taxon>
    </lineage>
</organism>
<dbReference type="InterPro" id="IPR047654">
    <property type="entry name" value="IS1634_transpos"/>
</dbReference>
<dbReference type="PANTHER" id="PTHR34614">
    <property type="match status" value="1"/>
</dbReference>